<name>A0A6A2XPA3_HIBSY</name>
<evidence type="ECO:0000313" key="3">
    <source>
        <dbReference type="EMBL" id="KAE8658227.1"/>
    </source>
</evidence>
<proteinExistence type="predicted"/>
<organism evidence="3 4">
    <name type="scientific">Hibiscus syriacus</name>
    <name type="common">Rose of Sharon</name>
    <dbReference type="NCBI Taxonomy" id="106335"/>
    <lineage>
        <taxon>Eukaryota</taxon>
        <taxon>Viridiplantae</taxon>
        <taxon>Streptophyta</taxon>
        <taxon>Embryophyta</taxon>
        <taxon>Tracheophyta</taxon>
        <taxon>Spermatophyta</taxon>
        <taxon>Magnoliopsida</taxon>
        <taxon>eudicotyledons</taxon>
        <taxon>Gunneridae</taxon>
        <taxon>Pentapetalae</taxon>
        <taxon>rosids</taxon>
        <taxon>malvids</taxon>
        <taxon>Malvales</taxon>
        <taxon>Malvaceae</taxon>
        <taxon>Malvoideae</taxon>
        <taxon>Hibiscus</taxon>
    </lineage>
</organism>
<evidence type="ECO:0000256" key="2">
    <source>
        <dbReference type="SAM" id="SignalP"/>
    </source>
</evidence>
<keyword evidence="2" id="KW-0732">Signal</keyword>
<feature type="signal peptide" evidence="2">
    <location>
        <begin position="1"/>
        <end position="21"/>
    </location>
</feature>
<accession>A0A6A2XPA3</accession>
<dbReference type="AlphaFoldDB" id="A0A6A2XPA3"/>
<sequence>MARQMVVLALILIALVGLVSAAAPASASKSTSSPAAAPAGAPADSTASSPPSQASAPAHSSCPTIEVSTMAGVGAAVVATHFMF</sequence>
<dbReference type="EMBL" id="VEPZ02001746">
    <property type="protein sequence ID" value="KAE8658227.1"/>
    <property type="molecule type" value="Genomic_DNA"/>
</dbReference>
<keyword evidence="4" id="KW-1185">Reference proteome</keyword>
<evidence type="ECO:0000313" key="4">
    <source>
        <dbReference type="Proteomes" id="UP000436088"/>
    </source>
</evidence>
<gene>
    <name evidence="3" type="ORF">F3Y22_tig00116973pilonHSYRG00007</name>
</gene>
<comment type="caution">
    <text evidence="3">The sequence shown here is derived from an EMBL/GenBank/DDBJ whole genome shotgun (WGS) entry which is preliminary data.</text>
</comment>
<reference evidence="3" key="1">
    <citation type="submission" date="2019-09" db="EMBL/GenBank/DDBJ databases">
        <title>Draft genome information of white flower Hibiscus syriacus.</title>
        <authorList>
            <person name="Kim Y.-M."/>
        </authorList>
    </citation>
    <scope>NUCLEOTIDE SEQUENCE [LARGE SCALE GENOMIC DNA]</scope>
    <source>
        <strain evidence="3">YM2019G1</strain>
    </source>
</reference>
<dbReference type="Proteomes" id="UP000436088">
    <property type="component" value="Unassembled WGS sequence"/>
</dbReference>
<feature type="region of interest" description="Disordered" evidence="1">
    <location>
        <begin position="27"/>
        <end position="61"/>
    </location>
</feature>
<evidence type="ECO:0000256" key="1">
    <source>
        <dbReference type="SAM" id="MobiDB-lite"/>
    </source>
</evidence>
<protein>
    <submittedName>
        <fullName evidence="3">Uncharacterized protein</fullName>
    </submittedName>
</protein>
<feature type="chain" id="PRO_5025581363" evidence="2">
    <location>
        <begin position="22"/>
        <end position="84"/>
    </location>
</feature>